<gene>
    <name evidence="1" type="ORF">H7I73_23850</name>
</gene>
<sequence>MSNGKVIQIRQARPDVEEMKYFWKLYSAAQRVEDRWCTNTVPGIADALADTELSREEKLFLLRAWQVLVDDRGGFGRHLGALDTYIHNIQDPDDGCVEYKPELKACLEDGLLFDVMCEAYTEAKTRIAELEESHAQVIHSRDHYKRMSEEGIKQIRESCTVTVLLPVTDLSWEQQQYHEEVVAVLTAAGIGVKGD</sequence>
<protein>
    <submittedName>
        <fullName evidence="1">Uncharacterized protein</fullName>
    </submittedName>
</protein>
<proteinExistence type="predicted"/>
<organism evidence="1 2">
    <name type="scientific">Citrobacter cronae</name>
    <dbReference type="NCBI Taxonomy" id="1748967"/>
    <lineage>
        <taxon>Bacteria</taxon>
        <taxon>Pseudomonadati</taxon>
        <taxon>Pseudomonadota</taxon>
        <taxon>Gammaproteobacteria</taxon>
        <taxon>Enterobacterales</taxon>
        <taxon>Enterobacteriaceae</taxon>
        <taxon>Citrobacter</taxon>
        <taxon>Citrobacter freundii complex</taxon>
    </lineage>
</organism>
<dbReference type="Proteomes" id="UP000548504">
    <property type="component" value="Unassembled WGS sequence"/>
</dbReference>
<reference evidence="1 2" key="1">
    <citation type="submission" date="2020-08" db="EMBL/GenBank/DDBJ databases">
        <title>Emergence and comparative genomics analysis of Citrobacter in Fennec fox imported from North Africa to China.</title>
        <authorList>
            <person name="Zheng B."/>
        </authorList>
    </citation>
    <scope>NUCLEOTIDE SEQUENCE [LARGE SCALE GENOMIC DNA]</scope>
    <source>
        <strain evidence="1 2">FF141</strain>
    </source>
</reference>
<evidence type="ECO:0000313" key="2">
    <source>
        <dbReference type="Proteomes" id="UP000548504"/>
    </source>
</evidence>
<name>A0A7X1BVB4_9ENTR</name>
<comment type="caution">
    <text evidence="1">The sequence shown here is derived from an EMBL/GenBank/DDBJ whole genome shotgun (WGS) entry which is preliminary data.</text>
</comment>
<dbReference type="AlphaFoldDB" id="A0A7X1BVB4"/>
<dbReference type="EMBL" id="JACLAG010000010">
    <property type="protein sequence ID" value="MBC2622676.1"/>
    <property type="molecule type" value="Genomic_DNA"/>
</dbReference>
<accession>A0A7X1BVB4</accession>
<dbReference type="RefSeq" id="WP_185656557.1">
    <property type="nucleotide sequence ID" value="NZ_JACLAG010000010.1"/>
</dbReference>
<evidence type="ECO:0000313" key="1">
    <source>
        <dbReference type="EMBL" id="MBC2622676.1"/>
    </source>
</evidence>